<evidence type="ECO:0000313" key="1">
    <source>
        <dbReference type="EMBL" id="KAA0032681.1"/>
    </source>
</evidence>
<gene>
    <name evidence="2" type="ORF">E5676_scaffold156G00070</name>
    <name evidence="1" type="ORF">E6C27_scaffold853G00020</name>
</gene>
<dbReference type="EMBL" id="SSTD01017849">
    <property type="protein sequence ID" value="TYJ98715.1"/>
    <property type="molecule type" value="Genomic_DNA"/>
</dbReference>
<accession>A0A5A7ST52</accession>
<evidence type="ECO:0000313" key="4">
    <source>
        <dbReference type="Proteomes" id="UP000321947"/>
    </source>
</evidence>
<dbReference type="Proteomes" id="UP000321947">
    <property type="component" value="Unassembled WGS sequence"/>
</dbReference>
<organism evidence="1 3">
    <name type="scientific">Cucumis melo var. makuwa</name>
    <name type="common">Oriental melon</name>
    <dbReference type="NCBI Taxonomy" id="1194695"/>
    <lineage>
        <taxon>Eukaryota</taxon>
        <taxon>Viridiplantae</taxon>
        <taxon>Streptophyta</taxon>
        <taxon>Embryophyta</taxon>
        <taxon>Tracheophyta</taxon>
        <taxon>Spermatophyta</taxon>
        <taxon>Magnoliopsida</taxon>
        <taxon>eudicotyledons</taxon>
        <taxon>Gunneridae</taxon>
        <taxon>Pentapetalae</taxon>
        <taxon>rosids</taxon>
        <taxon>fabids</taxon>
        <taxon>Cucurbitales</taxon>
        <taxon>Cucurbitaceae</taxon>
        <taxon>Benincaseae</taxon>
        <taxon>Cucumis</taxon>
    </lineage>
</organism>
<protein>
    <submittedName>
        <fullName evidence="1">Gamma-aminobutyrate transaminase POP2</fullName>
    </submittedName>
</protein>
<evidence type="ECO:0000313" key="2">
    <source>
        <dbReference type="EMBL" id="TYJ98715.1"/>
    </source>
</evidence>
<dbReference type="AlphaFoldDB" id="A0A5A7ST52"/>
<dbReference type="EMBL" id="SSTE01021224">
    <property type="protein sequence ID" value="KAA0032681.1"/>
    <property type="molecule type" value="Genomic_DNA"/>
</dbReference>
<evidence type="ECO:0000313" key="3">
    <source>
        <dbReference type="Proteomes" id="UP000321393"/>
    </source>
</evidence>
<dbReference type="Proteomes" id="UP000321393">
    <property type="component" value="Unassembled WGS sequence"/>
</dbReference>
<name>A0A5A7ST52_CUCMM</name>
<comment type="caution">
    <text evidence="1">The sequence shown here is derived from an EMBL/GenBank/DDBJ whole genome shotgun (WGS) entry which is preliminary data.</text>
</comment>
<reference evidence="3 4" key="1">
    <citation type="submission" date="2019-08" db="EMBL/GenBank/DDBJ databases">
        <title>Draft genome sequences of two oriental melons (Cucumis melo L. var makuwa).</title>
        <authorList>
            <person name="Kwon S.-Y."/>
        </authorList>
    </citation>
    <scope>NUCLEOTIDE SEQUENCE [LARGE SCALE GENOMIC DNA]</scope>
    <source>
        <strain evidence="4">cv. Chang Bougi</strain>
        <strain evidence="3">cv. SW 3</strain>
        <tissue evidence="1">Leaf</tissue>
    </source>
</reference>
<sequence>MDEHIEDDTLCRTNVDPRIIERPLCIISLTTSLTMWTNTYPISSFPSSFDETDAIFLEFRKALDNPWEGTSQPSLTLTPKRRAQSRLLELELYVVANRQILMMIAPGTEKLFFHTLFVEHHMLNTFTEFQGDYHRHFENYSDFEEARANPSHLLNQMLELQFQPTVEATKSLSEMRYAGWCWVDDRATQKTFVGTQAQGSEDG</sequence>
<proteinExistence type="predicted"/>